<proteinExistence type="inferred from homology"/>
<dbReference type="KEGG" id="foc:113209957"/>
<organism evidence="8 9">
    <name type="scientific">Frankliniella occidentalis</name>
    <name type="common">Western flower thrips</name>
    <name type="synonym">Euthrips occidentalis</name>
    <dbReference type="NCBI Taxonomy" id="133901"/>
    <lineage>
        <taxon>Eukaryota</taxon>
        <taxon>Metazoa</taxon>
        <taxon>Ecdysozoa</taxon>
        <taxon>Arthropoda</taxon>
        <taxon>Hexapoda</taxon>
        <taxon>Insecta</taxon>
        <taxon>Pterygota</taxon>
        <taxon>Neoptera</taxon>
        <taxon>Paraneoptera</taxon>
        <taxon>Thysanoptera</taxon>
        <taxon>Terebrantia</taxon>
        <taxon>Thripoidea</taxon>
        <taxon>Thripidae</taxon>
        <taxon>Frankliniella</taxon>
    </lineage>
</organism>
<dbReference type="SUPFAM" id="SSF51430">
    <property type="entry name" value="NAD(P)-linked oxidoreductase"/>
    <property type="match status" value="1"/>
</dbReference>
<feature type="binding site" evidence="5">
    <location>
        <position position="114"/>
    </location>
    <ligand>
        <name>substrate</name>
    </ligand>
</feature>
<dbReference type="PRINTS" id="PR00069">
    <property type="entry name" value="ALDKETRDTASE"/>
</dbReference>
<evidence type="ECO:0000313" key="8">
    <source>
        <dbReference type="Proteomes" id="UP000504606"/>
    </source>
</evidence>
<comment type="similarity">
    <text evidence="1">Belongs to the aldo/keto reductase family.</text>
</comment>
<dbReference type="RefSeq" id="XP_026283521.1">
    <property type="nucleotide sequence ID" value="XM_026427736.2"/>
</dbReference>
<dbReference type="Gene3D" id="3.20.20.100">
    <property type="entry name" value="NADP-dependent oxidoreductase domain"/>
    <property type="match status" value="1"/>
</dbReference>
<keyword evidence="3" id="KW-0560">Oxidoreductase</keyword>
<keyword evidence="2" id="KW-0521">NADP</keyword>
<sequence length="291" mass="32164">MAANLLCVLNTGQPMPMVGLGTFRVRGKSVIYNVIEVALQKGYRSIDTAAVYQNEADIGAALKELLPQYGLKREDIFLTSKLAPEDHHPDRVERAVSKSLSQLGTSYLDLFLVHWPGTAGIPAGDTDNRRLRRAAWQQLVALHKTGILKAIGVSNFTVRHIDELLADCQGVKPAVNQVELHPHFPQRDLLSHCKQAGIFVQAYSSFGGTNNKSLLSDPIILQVARDCGRQPAQVLLRWALQQNIGVIPKAVTKQHIQNNFELDFTLSDSQITLINSITTVQKYAWNPDVVA</sequence>
<protein>
    <submittedName>
        <fullName evidence="9 10">Aldo-keto reductase family 1 member A1</fullName>
    </submittedName>
</protein>
<evidence type="ECO:0000313" key="10">
    <source>
        <dbReference type="RefSeq" id="XP_026283521.1"/>
    </source>
</evidence>
<dbReference type="PANTHER" id="PTHR43827">
    <property type="entry name" value="2,5-DIKETO-D-GLUCONIC ACID REDUCTASE"/>
    <property type="match status" value="1"/>
</dbReference>
<evidence type="ECO:0000256" key="3">
    <source>
        <dbReference type="ARBA" id="ARBA00023002"/>
    </source>
</evidence>
<reference evidence="9 10" key="1">
    <citation type="submission" date="2025-04" db="UniProtKB">
        <authorList>
            <consortium name="RefSeq"/>
        </authorList>
    </citation>
    <scope>IDENTIFICATION</scope>
    <source>
        <tissue evidence="9 10">Whole organism</tissue>
    </source>
</reference>
<evidence type="ECO:0000256" key="6">
    <source>
        <dbReference type="PIRSR" id="PIRSR000097-3"/>
    </source>
</evidence>
<dbReference type="PANTHER" id="PTHR43827:SF3">
    <property type="entry name" value="NADP-DEPENDENT OXIDOREDUCTASE DOMAIN-CONTAINING PROTEIN"/>
    <property type="match status" value="1"/>
</dbReference>
<dbReference type="PROSITE" id="PS00798">
    <property type="entry name" value="ALDOKETO_REDUCTASE_1"/>
    <property type="match status" value="1"/>
</dbReference>
<keyword evidence="8" id="KW-1185">Reference proteome</keyword>
<dbReference type="RefSeq" id="XP_052124308.1">
    <property type="nucleotide sequence ID" value="XM_052268348.1"/>
</dbReference>
<evidence type="ECO:0000256" key="1">
    <source>
        <dbReference type="ARBA" id="ARBA00007905"/>
    </source>
</evidence>
<name>A0A6J1SW10_FRAOC</name>
<gene>
    <name evidence="9 10 11" type="primary">LOC113209957</name>
</gene>
<evidence type="ECO:0000256" key="4">
    <source>
        <dbReference type="PIRSR" id="PIRSR000097-1"/>
    </source>
</evidence>
<dbReference type="RefSeq" id="XP_026283520.1">
    <property type="nucleotide sequence ID" value="XM_026427735.2"/>
</dbReference>
<evidence type="ECO:0000256" key="5">
    <source>
        <dbReference type="PIRSR" id="PIRSR000097-2"/>
    </source>
</evidence>
<dbReference type="InterPro" id="IPR020471">
    <property type="entry name" value="AKR"/>
</dbReference>
<evidence type="ECO:0000256" key="2">
    <source>
        <dbReference type="ARBA" id="ARBA00022857"/>
    </source>
</evidence>
<evidence type="ECO:0000259" key="7">
    <source>
        <dbReference type="Pfam" id="PF00248"/>
    </source>
</evidence>
<dbReference type="InterPro" id="IPR018170">
    <property type="entry name" value="Aldo/ket_reductase_CS"/>
</dbReference>
<dbReference type="CDD" id="cd19136">
    <property type="entry name" value="AKR_DrGR-like"/>
    <property type="match status" value="1"/>
</dbReference>
<dbReference type="PIRSF" id="PIRSF000097">
    <property type="entry name" value="AKR"/>
    <property type="match status" value="1"/>
</dbReference>
<accession>A0A6J1SW10</accession>
<dbReference type="FunFam" id="3.20.20.100:FF:000002">
    <property type="entry name" value="2,5-diketo-D-gluconic acid reductase A"/>
    <property type="match status" value="1"/>
</dbReference>
<dbReference type="GeneID" id="113209957"/>
<dbReference type="InterPro" id="IPR023210">
    <property type="entry name" value="NADP_OxRdtase_dom"/>
</dbReference>
<dbReference type="GO" id="GO:0016616">
    <property type="term" value="F:oxidoreductase activity, acting on the CH-OH group of donors, NAD or NADP as acceptor"/>
    <property type="evidence" value="ECO:0007669"/>
    <property type="project" value="UniProtKB-ARBA"/>
</dbReference>
<evidence type="ECO:0000313" key="9">
    <source>
        <dbReference type="RefSeq" id="XP_026283520.1"/>
    </source>
</evidence>
<feature type="domain" description="NADP-dependent oxidoreductase" evidence="7">
    <location>
        <begin position="19"/>
        <end position="277"/>
    </location>
</feature>
<dbReference type="InterPro" id="IPR036812">
    <property type="entry name" value="NAD(P)_OxRdtase_dom_sf"/>
</dbReference>
<evidence type="ECO:0000313" key="11">
    <source>
        <dbReference type="RefSeq" id="XP_052124308.1"/>
    </source>
</evidence>
<dbReference type="AlphaFoldDB" id="A0A6J1SW10"/>
<dbReference type="Proteomes" id="UP000504606">
    <property type="component" value="Unplaced"/>
</dbReference>
<dbReference type="Pfam" id="PF00248">
    <property type="entry name" value="Aldo_ket_red"/>
    <property type="match status" value="1"/>
</dbReference>
<feature type="active site" description="Proton donor" evidence="4">
    <location>
        <position position="52"/>
    </location>
</feature>
<dbReference type="OrthoDB" id="416253at2759"/>
<feature type="site" description="Lowers pKa of active site Tyr" evidence="6">
    <location>
        <position position="81"/>
    </location>
</feature>